<reference evidence="3 4" key="1">
    <citation type="submission" date="2015-05" db="EMBL/GenBank/DDBJ databases">
        <title>Genome sequencing and analysis of members of genus Stenotrophomonas.</title>
        <authorList>
            <person name="Patil P.P."/>
            <person name="Midha S."/>
            <person name="Patil P.B."/>
        </authorList>
    </citation>
    <scope>NUCLEOTIDE SEQUENCE [LARGE SCALE GENOMIC DNA]</scope>
    <source>
        <strain evidence="3 4">DSM 17805</strain>
    </source>
</reference>
<organism evidence="3 4">
    <name type="scientific">Stenotrophomonas koreensis</name>
    <dbReference type="NCBI Taxonomy" id="266128"/>
    <lineage>
        <taxon>Bacteria</taxon>
        <taxon>Pseudomonadati</taxon>
        <taxon>Pseudomonadota</taxon>
        <taxon>Gammaproteobacteria</taxon>
        <taxon>Lysobacterales</taxon>
        <taxon>Lysobacteraceae</taxon>
        <taxon>Stenotrophomonas</taxon>
    </lineage>
</organism>
<dbReference type="OrthoDB" id="5289737at2"/>
<comment type="caution">
    <text evidence="3">The sequence shown here is derived from an EMBL/GenBank/DDBJ whole genome shotgun (WGS) entry which is preliminary data.</text>
</comment>
<sequence>MADSTTKTVGVDLAKQVFAICETNHGGHVIRRLELRRDAFCHYLSQLPAASVVAMEACSGAHHWARLCQRHGLIPKLIAAQLVTPFRKSARNKNDRNDAEAIATAARQGNMRFVAVKDVDQQARLCWHRVREGYKTESLAISNRLRGLLAEFGLAIAQSDSALQRALADDRLRAQLPSTLLPLIDDLHTHWQQVKQRIAAIDRQVAAHAKADARSVRAQQLVGVGPLTADALVASIGNAHEFTNGRQLAAWLGLTPTQHSSGSKAHLGGISCRGDNYLRTLLIQGARSCLQQAKLANPQTATAEQIWIKSLASRLPFGKVLVAIANKHARQLWAMLRRGEDYDSEAWLQHPMVQRSRKKAIAA</sequence>
<accession>A0A0R0C1I9</accession>
<dbReference type="NCBIfam" id="NF033542">
    <property type="entry name" value="transpos_IS110"/>
    <property type="match status" value="1"/>
</dbReference>
<dbReference type="Pfam" id="PF01548">
    <property type="entry name" value="DEDD_Tnp_IS110"/>
    <property type="match status" value="1"/>
</dbReference>
<evidence type="ECO:0000259" key="1">
    <source>
        <dbReference type="Pfam" id="PF01548"/>
    </source>
</evidence>
<evidence type="ECO:0000259" key="2">
    <source>
        <dbReference type="Pfam" id="PF02371"/>
    </source>
</evidence>
<evidence type="ECO:0000313" key="4">
    <source>
        <dbReference type="Proteomes" id="UP000051254"/>
    </source>
</evidence>
<keyword evidence="4" id="KW-1185">Reference proteome</keyword>
<dbReference type="GO" id="GO:0003677">
    <property type="term" value="F:DNA binding"/>
    <property type="evidence" value="ECO:0007669"/>
    <property type="project" value="InterPro"/>
</dbReference>
<dbReference type="STRING" id="266128.ABB25_06020"/>
<dbReference type="InterPro" id="IPR003346">
    <property type="entry name" value="Transposase_20"/>
</dbReference>
<evidence type="ECO:0000313" key="3">
    <source>
        <dbReference type="EMBL" id="KRG58712.1"/>
    </source>
</evidence>
<dbReference type="Pfam" id="PF02371">
    <property type="entry name" value="Transposase_20"/>
    <property type="match status" value="1"/>
</dbReference>
<dbReference type="PANTHER" id="PTHR33055:SF3">
    <property type="entry name" value="PUTATIVE TRANSPOSASE FOR IS117-RELATED"/>
    <property type="match status" value="1"/>
</dbReference>
<dbReference type="PATRIC" id="fig|266128.3.peg.2872"/>
<dbReference type="RefSeq" id="WP_057664947.1">
    <property type="nucleotide sequence ID" value="NZ_LDJH01000009.1"/>
</dbReference>
<gene>
    <name evidence="3" type="ORF">ABB25_06020</name>
</gene>
<dbReference type="EMBL" id="LDJH01000009">
    <property type="protein sequence ID" value="KRG58712.1"/>
    <property type="molecule type" value="Genomic_DNA"/>
</dbReference>
<name>A0A0R0C1I9_9GAMM</name>
<dbReference type="AlphaFoldDB" id="A0A0R0C1I9"/>
<dbReference type="InterPro" id="IPR047650">
    <property type="entry name" value="Transpos_IS110"/>
</dbReference>
<proteinExistence type="predicted"/>
<feature type="domain" description="Transposase IS110-like N-terminal" evidence="1">
    <location>
        <begin position="9"/>
        <end position="151"/>
    </location>
</feature>
<dbReference type="InterPro" id="IPR002525">
    <property type="entry name" value="Transp_IS110-like_N"/>
</dbReference>
<dbReference type="GO" id="GO:0006313">
    <property type="term" value="P:DNA transposition"/>
    <property type="evidence" value="ECO:0007669"/>
    <property type="project" value="InterPro"/>
</dbReference>
<dbReference type="PANTHER" id="PTHR33055">
    <property type="entry name" value="TRANSPOSASE FOR INSERTION SEQUENCE ELEMENT IS1111A"/>
    <property type="match status" value="1"/>
</dbReference>
<feature type="domain" description="Transposase IS116/IS110/IS902 C-terminal" evidence="2">
    <location>
        <begin position="219"/>
        <end position="293"/>
    </location>
</feature>
<protein>
    <submittedName>
        <fullName evidence="3">Transposase</fullName>
    </submittedName>
</protein>
<dbReference type="GO" id="GO:0004803">
    <property type="term" value="F:transposase activity"/>
    <property type="evidence" value="ECO:0007669"/>
    <property type="project" value="InterPro"/>
</dbReference>
<dbReference type="Proteomes" id="UP000051254">
    <property type="component" value="Unassembled WGS sequence"/>
</dbReference>